<evidence type="ECO:0000313" key="1">
    <source>
        <dbReference type="EMBL" id="UPL47856.1"/>
    </source>
</evidence>
<reference evidence="1 2" key="1">
    <citation type="submission" date="2022-04" db="EMBL/GenBank/DDBJ databases">
        <title>Hymenobacter sp. isolated from the air.</title>
        <authorList>
            <person name="Won M."/>
            <person name="Lee C.-M."/>
            <person name="Woen H.-Y."/>
            <person name="Kwon S.-W."/>
        </authorList>
    </citation>
    <scope>NUCLEOTIDE SEQUENCE [LARGE SCALE GENOMIC DNA]</scope>
    <source>
        <strain evidence="2">5516 S-25</strain>
    </source>
</reference>
<organism evidence="1 2">
    <name type="scientific">Hymenobacter sublimis</name>
    <dbReference type="NCBI Taxonomy" id="2933777"/>
    <lineage>
        <taxon>Bacteria</taxon>
        <taxon>Pseudomonadati</taxon>
        <taxon>Bacteroidota</taxon>
        <taxon>Cytophagia</taxon>
        <taxon>Cytophagales</taxon>
        <taxon>Hymenobacteraceae</taxon>
        <taxon>Hymenobacter</taxon>
    </lineage>
</organism>
<proteinExistence type="predicted"/>
<dbReference type="Proteomes" id="UP000829647">
    <property type="component" value="Chromosome"/>
</dbReference>
<dbReference type="EMBL" id="CP095848">
    <property type="protein sequence ID" value="UPL47856.1"/>
    <property type="molecule type" value="Genomic_DNA"/>
</dbReference>
<accession>A0ABY4J4U3</accession>
<protein>
    <recommendedName>
        <fullName evidence="3">DUF3575 domain-containing protein</fullName>
    </recommendedName>
</protein>
<dbReference type="RefSeq" id="WP_247974429.1">
    <property type="nucleotide sequence ID" value="NZ_CP095848.1"/>
</dbReference>
<name>A0ABY4J4U3_9BACT</name>
<keyword evidence="2" id="KW-1185">Reference proteome</keyword>
<gene>
    <name evidence="1" type="ORF">MWH26_11685</name>
</gene>
<sequence>MLIHISQDAMNYIHCCLLLFLFHAPLLALAQVKSESSSLSQTAVAQQVQLYKLAAGINFQGSSREDQQTINRRLLEIGVYRMLSTDDLRHPDPVLAYGLSTEFELRRHPIIGFKASAWASVWFMGCGLNTIYYTDFTGGNLKIRPEIGIAGRPFKLTMGYNIPTFGNRSFERMRYADLQINLTVLLTLQKSALLRGS</sequence>
<evidence type="ECO:0008006" key="3">
    <source>
        <dbReference type="Google" id="ProtNLM"/>
    </source>
</evidence>
<evidence type="ECO:0000313" key="2">
    <source>
        <dbReference type="Proteomes" id="UP000829647"/>
    </source>
</evidence>